<proteinExistence type="predicted"/>
<sequence>MRTDLTDAVKWCGKHLVGRSAFGYDGVEFLYGDFGQDLAIAVKDSVVSILIRRLSDYTMDTIS</sequence>
<organism evidence="1 2">
    <name type="scientific">Opisthorchis viverrini</name>
    <name type="common">Southeast Asian liver fluke</name>
    <dbReference type="NCBI Taxonomy" id="6198"/>
    <lineage>
        <taxon>Eukaryota</taxon>
        <taxon>Metazoa</taxon>
        <taxon>Spiralia</taxon>
        <taxon>Lophotrochozoa</taxon>
        <taxon>Platyhelminthes</taxon>
        <taxon>Trematoda</taxon>
        <taxon>Digenea</taxon>
        <taxon>Opisthorchiida</taxon>
        <taxon>Opisthorchiata</taxon>
        <taxon>Opisthorchiidae</taxon>
        <taxon>Opisthorchis</taxon>
    </lineage>
</organism>
<evidence type="ECO:0000313" key="2">
    <source>
        <dbReference type="Proteomes" id="UP000054324"/>
    </source>
</evidence>
<reference evidence="1 2" key="1">
    <citation type="submission" date="2013-11" db="EMBL/GenBank/DDBJ databases">
        <title>Opisthorchis viverrini - life in the bile duct.</title>
        <authorList>
            <person name="Young N.D."/>
            <person name="Nagarajan N."/>
            <person name="Lin S.J."/>
            <person name="Korhonen P.K."/>
            <person name="Jex A.R."/>
            <person name="Hall R.S."/>
            <person name="Safavi-Hemami H."/>
            <person name="Kaewkong W."/>
            <person name="Bertrand D."/>
            <person name="Gao S."/>
            <person name="Seet Q."/>
            <person name="Wongkham S."/>
            <person name="Teh B.T."/>
            <person name="Wongkham C."/>
            <person name="Intapan P.M."/>
            <person name="Maleewong W."/>
            <person name="Yang X."/>
            <person name="Hu M."/>
            <person name="Wang Z."/>
            <person name="Hofmann A."/>
            <person name="Sternberg P.W."/>
            <person name="Tan P."/>
            <person name="Wang J."/>
            <person name="Gasser R.B."/>
        </authorList>
    </citation>
    <scope>NUCLEOTIDE SEQUENCE [LARGE SCALE GENOMIC DNA]</scope>
</reference>
<keyword evidence="2" id="KW-1185">Reference proteome</keyword>
<accession>A0A074YXR9</accession>
<name>A0A074YXR9_OPIVI</name>
<dbReference type="GeneID" id="20326576"/>
<dbReference type="EMBL" id="KL623484">
    <property type="protein sequence ID" value="KER17987.1"/>
    <property type="molecule type" value="Genomic_DNA"/>
</dbReference>
<dbReference type="CTD" id="20326576"/>
<evidence type="ECO:0000313" key="1">
    <source>
        <dbReference type="EMBL" id="KER17987.1"/>
    </source>
</evidence>
<protein>
    <submittedName>
        <fullName evidence="1">Uncharacterized protein</fullName>
    </submittedName>
</protein>
<dbReference type="AlphaFoldDB" id="A0A074YXR9"/>
<dbReference type="RefSeq" id="XP_009178266.1">
    <property type="nucleotide sequence ID" value="XM_009180002.1"/>
</dbReference>
<dbReference type="Proteomes" id="UP000054324">
    <property type="component" value="Unassembled WGS sequence"/>
</dbReference>
<gene>
    <name evidence="1" type="ORF">T265_12408</name>
</gene>
<dbReference type="KEGG" id="ovi:T265_12408"/>